<proteinExistence type="predicted"/>
<sequence>MSTQSADDTPVTFINVFDIPADEVDTFIAQWEQRSRLITSAKGFISAELHRAVDSETQFQLINVAKWRSRADFEAATTAPQFTTELDAYASQSSSTWTPHRGIYRVAAKFD</sequence>
<dbReference type="InterPro" id="IPR011008">
    <property type="entry name" value="Dimeric_a/b-barrel"/>
</dbReference>
<keyword evidence="3" id="KW-1185">Reference proteome</keyword>
<organism evidence="2 3">
    <name type="scientific">Mycobacterium timonense</name>
    <dbReference type="NCBI Taxonomy" id="701043"/>
    <lineage>
        <taxon>Bacteria</taxon>
        <taxon>Bacillati</taxon>
        <taxon>Actinomycetota</taxon>
        <taxon>Actinomycetes</taxon>
        <taxon>Mycobacteriales</taxon>
        <taxon>Mycobacteriaceae</taxon>
        <taxon>Mycobacterium</taxon>
        <taxon>Mycobacterium avium complex (MAC)</taxon>
    </lineage>
</organism>
<accession>A0A7I9Z4C4</accession>
<protein>
    <submittedName>
        <fullName evidence="2">Putative monooxygenase</fullName>
    </submittedName>
</protein>
<dbReference type="SUPFAM" id="SSF54909">
    <property type="entry name" value="Dimeric alpha+beta barrel"/>
    <property type="match status" value="1"/>
</dbReference>
<keyword evidence="2" id="KW-0503">Monooxygenase</keyword>
<reference evidence="2 3" key="1">
    <citation type="journal article" date="2019" name="Emerg. Microbes Infect.">
        <title>Comprehensive subspecies identification of 175 nontuberculous mycobacteria species based on 7547 genomic profiles.</title>
        <authorList>
            <person name="Matsumoto Y."/>
            <person name="Kinjo T."/>
            <person name="Motooka D."/>
            <person name="Nabeya D."/>
            <person name="Jung N."/>
            <person name="Uechi K."/>
            <person name="Horii T."/>
            <person name="Iida T."/>
            <person name="Fujita J."/>
            <person name="Nakamura S."/>
        </authorList>
    </citation>
    <scope>NUCLEOTIDE SEQUENCE [LARGE SCALE GENOMIC DNA]</scope>
    <source>
        <strain evidence="2 3">JCM 30726</strain>
    </source>
</reference>
<dbReference type="Gene3D" id="3.30.70.100">
    <property type="match status" value="1"/>
</dbReference>
<dbReference type="InterPro" id="IPR007138">
    <property type="entry name" value="ABM_dom"/>
</dbReference>
<evidence type="ECO:0000259" key="1">
    <source>
        <dbReference type="Pfam" id="PF03992"/>
    </source>
</evidence>
<dbReference type="AlphaFoldDB" id="A0A7I9Z4C4"/>
<dbReference type="RefSeq" id="WP_163707975.1">
    <property type="nucleotide sequence ID" value="NZ_BLLA01000001.1"/>
</dbReference>
<dbReference type="GO" id="GO:0004497">
    <property type="term" value="F:monooxygenase activity"/>
    <property type="evidence" value="ECO:0007669"/>
    <property type="project" value="UniProtKB-KW"/>
</dbReference>
<keyword evidence="2" id="KW-0560">Oxidoreductase</keyword>
<evidence type="ECO:0000313" key="2">
    <source>
        <dbReference type="EMBL" id="GFG95814.1"/>
    </source>
</evidence>
<dbReference type="Pfam" id="PF03992">
    <property type="entry name" value="ABM"/>
    <property type="match status" value="1"/>
</dbReference>
<dbReference type="EMBL" id="BLLA01000001">
    <property type="protein sequence ID" value="GFG95814.1"/>
    <property type="molecule type" value="Genomic_DNA"/>
</dbReference>
<feature type="domain" description="ABM" evidence="1">
    <location>
        <begin position="10"/>
        <end position="83"/>
    </location>
</feature>
<gene>
    <name evidence="2" type="ORF">MTIM_16930</name>
</gene>
<name>A0A7I9Z4C4_9MYCO</name>
<evidence type="ECO:0000313" key="3">
    <source>
        <dbReference type="Proteomes" id="UP000465301"/>
    </source>
</evidence>
<comment type="caution">
    <text evidence="2">The sequence shown here is derived from an EMBL/GenBank/DDBJ whole genome shotgun (WGS) entry which is preliminary data.</text>
</comment>
<dbReference type="Proteomes" id="UP000465301">
    <property type="component" value="Unassembled WGS sequence"/>
</dbReference>